<dbReference type="AlphaFoldDB" id="A0A974RY66"/>
<protein>
    <recommendedName>
        <fullName evidence="4">Phage abortive infection protein</fullName>
    </recommendedName>
</protein>
<evidence type="ECO:0000313" key="2">
    <source>
        <dbReference type="EMBL" id="QQP86857.1"/>
    </source>
</evidence>
<keyword evidence="1" id="KW-0812">Transmembrane</keyword>
<keyword evidence="3" id="KW-1185">Reference proteome</keyword>
<sequence>MSKIKKYALWLLVLCIIVVVSAIPAIVFFINFSGDLSSDSSKWADFGSYMSGTTGSLLSALSILALIYTLFKTSQDNKASHELTMKSIEKAEFQTKIMEREFRINLLRSYISNLNRSLADKIFYDVNGNKITQSSFVSECYRRLGISIWARMSNTIVENRCGFDFYLLSSILSDCKTTFQSETKSLFYVLDLIYRCNDDELKTLLIKTYHSDIDEDIVFWLNGYAYIHNSHIQEIFEKNMGSLLFITERAANEINIGTEHADKNLGPPHNKQGT</sequence>
<evidence type="ECO:0000313" key="3">
    <source>
        <dbReference type="Proteomes" id="UP000595278"/>
    </source>
</evidence>
<accession>A0A974RY66</accession>
<feature type="transmembrane region" description="Helical" evidence="1">
    <location>
        <begin position="50"/>
        <end position="71"/>
    </location>
</feature>
<keyword evidence="1" id="KW-1133">Transmembrane helix</keyword>
<name>A0A974RY66_9GAMM</name>
<reference evidence="2 3" key="1">
    <citation type="submission" date="2021-01" db="EMBL/GenBank/DDBJ databases">
        <title>Entomomonas sp. F2A isolated from a house cricket (Acheta domesticus).</title>
        <authorList>
            <person name="Spergser J."/>
            <person name="Busse H.-J."/>
        </authorList>
    </citation>
    <scope>NUCLEOTIDE SEQUENCE [LARGE SCALE GENOMIC DNA]</scope>
    <source>
        <strain evidence="2 3">F2A</strain>
    </source>
</reference>
<dbReference type="Proteomes" id="UP000595278">
    <property type="component" value="Chromosome"/>
</dbReference>
<organism evidence="2 3">
    <name type="scientific">Entomomonas asaccharolytica</name>
    <dbReference type="NCBI Taxonomy" id="2785331"/>
    <lineage>
        <taxon>Bacteria</taxon>
        <taxon>Pseudomonadati</taxon>
        <taxon>Pseudomonadota</taxon>
        <taxon>Gammaproteobacteria</taxon>
        <taxon>Pseudomonadales</taxon>
        <taxon>Pseudomonadaceae</taxon>
        <taxon>Entomomonas</taxon>
    </lineage>
</organism>
<dbReference type="EMBL" id="CP067393">
    <property type="protein sequence ID" value="QQP86857.1"/>
    <property type="molecule type" value="Genomic_DNA"/>
</dbReference>
<proteinExistence type="predicted"/>
<gene>
    <name evidence="2" type="ORF">JHT90_06340</name>
</gene>
<keyword evidence="1" id="KW-0472">Membrane</keyword>
<dbReference type="RefSeq" id="WP_201095312.1">
    <property type="nucleotide sequence ID" value="NZ_CP067393.1"/>
</dbReference>
<evidence type="ECO:0008006" key="4">
    <source>
        <dbReference type="Google" id="ProtNLM"/>
    </source>
</evidence>
<evidence type="ECO:0000256" key="1">
    <source>
        <dbReference type="SAM" id="Phobius"/>
    </source>
</evidence>
<dbReference type="KEGG" id="eaz:JHT90_06340"/>
<feature type="transmembrane region" description="Helical" evidence="1">
    <location>
        <begin position="7"/>
        <end position="30"/>
    </location>
</feature>